<dbReference type="AlphaFoldDB" id="A0A1Y1IBM7"/>
<feature type="region of interest" description="Disordered" evidence="1">
    <location>
        <begin position="1"/>
        <end position="44"/>
    </location>
</feature>
<dbReference type="Pfam" id="PF10294">
    <property type="entry name" value="Methyltransf_16"/>
    <property type="match status" value="1"/>
</dbReference>
<dbReference type="InterPro" id="IPR019410">
    <property type="entry name" value="Methyltransf_16"/>
</dbReference>
<evidence type="ECO:0000313" key="2">
    <source>
        <dbReference type="EMBL" id="GAQ88365.1"/>
    </source>
</evidence>
<dbReference type="PANTHER" id="PTHR14614">
    <property type="entry name" value="HEPATOCELLULAR CARCINOMA-ASSOCIATED ANTIGEN"/>
    <property type="match status" value="1"/>
</dbReference>
<keyword evidence="3" id="KW-1185">Reference proteome</keyword>
<evidence type="ECO:0008006" key="4">
    <source>
        <dbReference type="Google" id="ProtNLM"/>
    </source>
</evidence>
<organism evidence="2 3">
    <name type="scientific">Klebsormidium nitens</name>
    <name type="common">Green alga</name>
    <name type="synonym">Ulothrix nitens</name>
    <dbReference type="NCBI Taxonomy" id="105231"/>
    <lineage>
        <taxon>Eukaryota</taxon>
        <taxon>Viridiplantae</taxon>
        <taxon>Streptophyta</taxon>
        <taxon>Klebsormidiophyceae</taxon>
        <taxon>Klebsormidiales</taxon>
        <taxon>Klebsormidiaceae</taxon>
        <taxon>Klebsormidium</taxon>
    </lineage>
</organism>
<sequence>MPAPSVISNSRSKKRKKPKPEAASVDGEGGATSNKLQKLNKDTAEAGGSPVNAFLRAWAWKREPLPDRYKYDLPYVHKFVSGGQEGSLTIQQKRFKETGFASTVWDSSIVLAKYLERWQEALVRGKRCIELGAGCGLVGICAARFGAGSVVLTDLPGNLSLLERNRSGNSTQDTQVSELVWGADVAHLEAPFDVVFATDVIYDGSVIHQLVATLIKLSNERTRILIAYGRNRWAEKEFMDAIQLDFDVVEVGRELLDSVYACDDVKMLSLTRLARRTPT</sequence>
<dbReference type="STRING" id="105231.A0A1Y1IBM7"/>
<dbReference type="Gene3D" id="3.40.50.150">
    <property type="entry name" value="Vaccinia Virus protein VP39"/>
    <property type="match status" value="1"/>
</dbReference>
<dbReference type="Proteomes" id="UP000054558">
    <property type="component" value="Unassembled WGS sequence"/>
</dbReference>
<accession>A0A1Y1IBM7</accession>
<dbReference type="OrthoDB" id="413520at2759"/>
<dbReference type="CDD" id="cd02440">
    <property type="entry name" value="AdoMet_MTases"/>
    <property type="match status" value="1"/>
</dbReference>
<dbReference type="PANTHER" id="PTHR14614:SF154">
    <property type="entry name" value="PROTEIN N-LYSINE METHYLTRANSFERASE METTL21A"/>
    <property type="match status" value="1"/>
</dbReference>
<dbReference type="GO" id="GO:0008276">
    <property type="term" value="F:protein methyltransferase activity"/>
    <property type="evidence" value="ECO:0000318"/>
    <property type="project" value="GO_Central"/>
</dbReference>
<dbReference type="InterPro" id="IPR029063">
    <property type="entry name" value="SAM-dependent_MTases_sf"/>
</dbReference>
<dbReference type="OMA" id="LRSWAWK"/>
<dbReference type="EMBL" id="DF237371">
    <property type="protein sequence ID" value="GAQ88365.1"/>
    <property type="molecule type" value="Genomic_DNA"/>
</dbReference>
<gene>
    <name evidence="2" type="ORF">KFL_004220040</name>
</gene>
<name>A0A1Y1IBM7_KLENI</name>
<reference evidence="2 3" key="1">
    <citation type="journal article" date="2014" name="Nat. Commun.">
        <title>Klebsormidium flaccidum genome reveals primary factors for plant terrestrial adaptation.</title>
        <authorList>
            <person name="Hori K."/>
            <person name="Maruyama F."/>
            <person name="Fujisawa T."/>
            <person name="Togashi T."/>
            <person name="Yamamoto N."/>
            <person name="Seo M."/>
            <person name="Sato S."/>
            <person name="Yamada T."/>
            <person name="Mori H."/>
            <person name="Tajima N."/>
            <person name="Moriyama T."/>
            <person name="Ikeuchi M."/>
            <person name="Watanabe M."/>
            <person name="Wada H."/>
            <person name="Kobayashi K."/>
            <person name="Saito M."/>
            <person name="Masuda T."/>
            <person name="Sasaki-Sekimoto Y."/>
            <person name="Mashiguchi K."/>
            <person name="Awai K."/>
            <person name="Shimojima M."/>
            <person name="Masuda S."/>
            <person name="Iwai M."/>
            <person name="Nobusawa T."/>
            <person name="Narise T."/>
            <person name="Kondo S."/>
            <person name="Saito H."/>
            <person name="Sato R."/>
            <person name="Murakawa M."/>
            <person name="Ihara Y."/>
            <person name="Oshima-Yamada Y."/>
            <person name="Ohtaka K."/>
            <person name="Satoh M."/>
            <person name="Sonobe K."/>
            <person name="Ishii M."/>
            <person name="Ohtani R."/>
            <person name="Kanamori-Sato M."/>
            <person name="Honoki R."/>
            <person name="Miyazaki D."/>
            <person name="Mochizuki H."/>
            <person name="Umetsu J."/>
            <person name="Higashi K."/>
            <person name="Shibata D."/>
            <person name="Kamiya Y."/>
            <person name="Sato N."/>
            <person name="Nakamura Y."/>
            <person name="Tabata S."/>
            <person name="Ida S."/>
            <person name="Kurokawa K."/>
            <person name="Ohta H."/>
        </authorList>
    </citation>
    <scope>NUCLEOTIDE SEQUENCE [LARGE SCALE GENOMIC DNA]</scope>
    <source>
        <strain evidence="2 3">NIES-2285</strain>
    </source>
</reference>
<dbReference type="SUPFAM" id="SSF53335">
    <property type="entry name" value="S-adenosyl-L-methionine-dependent methyltransferases"/>
    <property type="match status" value="1"/>
</dbReference>
<protein>
    <recommendedName>
        <fullName evidence="4">Protein N-lysine methyltransferase METTL21A</fullName>
    </recommendedName>
</protein>
<evidence type="ECO:0000256" key="1">
    <source>
        <dbReference type="SAM" id="MobiDB-lite"/>
    </source>
</evidence>
<proteinExistence type="predicted"/>
<evidence type="ECO:0000313" key="3">
    <source>
        <dbReference type="Proteomes" id="UP000054558"/>
    </source>
</evidence>